<feature type="domain" description="Coenzyme PQQ synthesis protein F-like C-terminal lobe" evidence="18">
    <location>
        <begin position="773"/>
        <end position="872"/>
    </location>
</feature>
<keyword evidence="20" id="KW-1185">Reference proteome</keyword>
<dbReference type="InterPro" id="IPR011249">
    <property type="entry name" value="Metalloenz_LuxS/M16"/>
</dbReference>
<evidence type="ECO:0000259" key="18">
    <source>
        <dbReference type="Pfam" id="PF22456"/>
    </source>
</evidence>
<dbReference type="InterPro" id="IPR007863">
    <property type="entry name" value="Peptidase_M16_C"/>
</dbReference>
<reference evidence="19 20" key="1">
    <citation type="submission" date="2024-03" db="EMBL/GenBank/DDBJ databases">
        <title>Community enrichment and isolation of bacterial strains for fucoidan degradation.</title>
        <authorList>
            <person name="Sichert A."/>
        </authorList>
    </citation>
    <scope>NUCLEOTIDE SEQUENCE [LARGE SCALE GENOMIC DNA]</scope>
    <source>
        <strain evidence="19 20">AS76</strain>
    </source>
</reference>
<evidence type="ECO:0000256" key="6">
    <source>
        <dbReference type="ARBA" id="ARBA00022670"/>
    </source>
</evidence>
<evidence type="ECO:0000256" key="3">
    <source>
        <dbReference type="ARBA" id="ARBA00007261"/>
    </source>
</evidence>
<evidence type="ECO:0000256" key="10">
    <source>
        <dbReference type="ARBA" id="ARBA00023049"/>
    </source>
</evidence>
<evidence type="ECO:0000256" key="2">
    <source>
        <dbReference type="ARBA" id="ARBA00002184"/>
    </source>
</evidence>
<evidence type="ECO:0000313" key="19">
    <source>
        <dbReference type="EMBL" id="MEM5535013.1"/>
    </source>
</evidence>
<evidence type="ECO:0000313" key="20">
    <source>
        <dbReference type="Proteomes" id="UP001449225"/>
    </source>
</evidence>
<keyword evidence="6" id="KW-0645">Protease</keyword>
<evidence type="ECO:0000259" key="15">
    <source>
        <dbReference type="Pfam" id="PF00675"/>
    </source>
</evidence>
<dbReference type="PANTHER" id="PTHR43690">
    <property type="entry name" value="NARDILYSIN"/>
    <property type="match status" value="1"/>
</dbReference>
<gene>
    <name evidence="19" type="ORF">WNY58_01290</name>
</gene>
<dbReference type="Proteomes" id="UP001449225">
    <property type="component" value="Unassembled WGS sequence"/>
</dbReference>
<dbReference type="InterPro" id="IPR011765">
    <property type="entry name" value="Pept_M16_N"/>
</dbReference>
<evidence type="ECO:0000256" key="7">
    <source>
        <dbReference type="ARBA" id="ARBA00022723"/>
    </source>
</evidence>
<comment type="caution">
    <text evidence="19">The sequence shown here is derived from an EMBL/GenBank/DDBJ whole genome shotgun (WGS) entry which is preliminary data.</text>
</comment>
<sequence length="949" mass="107344">MLLASINRVQATFIVVLIGCVLCSSNIYAAVKKSPIDPKQYSAITLDNQLRVLLISDPETDKAAASMNVAVGSSANPKDRAGLAHFLEHMLFLGTEKYPEADEYQNYIRSHGGGHNAYTSQENTNYFFDVTSDSLEPALDRFAQFFIAPLFNEKYVDRERHAVHSEYKAKIKDDYRRSYAAIKQVMNQENSYNHFAVGNLETLHNDEKRPIRNELIDFYNQYYSANVMTLVVLGKEPIEQLDALVRSKFSSVKNRNASEFSTDAPLFDKSKLPLQVNIQTVKDIHSLTLTFPTPENRSHWKAKPIYYISSLLGYEGKGSLLSYLKEKGWATGLSASQGHDLPTESSIMINIQLTEQGENDYLDVTQAVFQYIELLKKQGVQASLYQEEKQLSEIAFRFQEEAEPIHLVSSLASQMQRFPTELAISANYLFDNYDSELIHRFLAHLTPDNMLLSLKSNREQKGKVEHYYHVPYTEIPFSTEMLARLKVNTIDPTMTVRANNPFIAENLELLTSQPAADVPHKIDAADGFSLWHKTETRFNIPQADLYFTLQTPVANASPENWVMNKLYTELLQEQLNETLYDASLAGLSTQIYPHMKGFTVRLSGYNDKLDLLLNKVIAAIQAPDFQPARFEIFKKTYADRLANALKDKPYNQTTNRLYELLLPQWDNASQTRALQQVDLEALKTFAAQLTAAPRLKVLTHGNIDNTTALAMGATIKAQLLKANTQAVTPIQATQIPKGPRIKETLEINHNDSAISMLLQGESNSVKTRAEIALLTEVLASPFYNDIRTEKQLGYIVFATPLQMNKTPGIAFIVQSPIANATTLEKNIDQFLARWNEELLNVSAEELSQFKRSVISRITRKDNKLSAQTKRYWRELDWQETDFDTRERLATAVEKITLDDLVRCFTALQSRSLVVSNTGKKFTQTTPSKPNTASTLFNRLKAEGVNVPEA</sequence>
<comment type="cofactor">
    <cofactor evidence="1">
        <name>Zn(2+)</name>
        <dbReference type="ChEBI" id="CHEBI:29105"/>
    </cofactor>
</comment>
<dbReference type="SUPFAM" id="SSF63411">
    <property type="entry name" value="LuxS/MPP-like metallohydrolase"/>
    <property type="match status" value="4"/>
</dbReference>
<keyword evidence="8" id="KW-0378">Hydrolase</keyword>
<organism evidence="19 20">
    <name type="scientific">Neptuniibacter pectenicola</name>
    <dbReference type="NCBI Taxonomy" id="1806669"/>
    <lineage>
        <taxon>Bacteria</taxon>
        <taxon>Pseudomonadati</taxon>
        <taxon>Pseudomonadota</taxon>
        <taxon>Gammaproteobacteria</taxon>
        <taxon>Oceanospirillales</taxon>
        <taxon>Oceanospirillaceae</taxon>
        <taxon>Neptuniibacter</taxon>
    </lineage>
</organism>
<evidence type="ECO:0000256" key="12">
    <source>
        <dbReference type="ARBA" id="ARBA00031184"/>
    </source>
</evidence>
<evidence type="ECO:0000259" key="17">
    <source>
        <dbReference type="Pfam" id="PF16187"/>
    </source>
</evidence>
<evidence type="ECO:0000256" key="13">
    <source>
        <dbReference type="ARBA" id="ARBA00033450"/>
    </source>
</evidence>
<evidence type="ECO:0000259" key="16">
    <source>
        <dbReference type="Pfam" id="PF05193"/>
    </source>
</evidence>
<dbReference type="Gene3D" id="3.30.830.10">
    <property type="entry name" value="Metalloenzyme, LuxS/M16 peptidase-like"/>
    <property type="match status" value="4"/>
</dbReference>
<evidence type="ECO:0000256" key="5">
    <source>
        <dbReference type="ARBA" id="ARBA00017565"/>
    </source>
</evidence>
<dbReference type="Pfam" id="PF05193">
    <property type="entry name" value="Peptidase_M16_C"/>
    <property type="match status" value="1"/>
</dbReference>
<keyword evidence="10" id="KW-0482">Metalloprotease</keyword>
<dbReference type="InterPro" id="IPR050626">
    <property type="entry name" value="Peptidase_M16"/>
</dbReference>
<dbReference type="EMBL" id="JBBMRA010000001">
    <property type="protein sequence ID" value="MEM5535013.1"/>
    <property type="molecule type" value="Genomic_DNA"/>
</dbReference>
<evidence type="ECO:0000256" key="1">
    <source>
        <dbReference type="ARBA" id="ARBA00001947"/>
    </source>
</evidence>
<feature type="domain" description="Peptidase M16 middle/third" evidence="17">
    <location>
        <begin position="396"/>
        <end position="667"/>
    </location>
</feature>
<keyword evidence="7" id="KW-0479">Metal-binding</keyword>
<evidence type="ECO:0000256" key="4">
    <source>
        <dbReference type="ARBA" id="ARBA00012449"/>
    </source>
</evidence>
<evidence type="ECO:0000256" key="8">
    <source>
        <dbReference type="ARBA" id="ARBA00022801"/>
    </source>
</evidence>
<dbReference type="PANTHER" id="PTHR43690:SF18">
    <property type="entry name" value="INSULIN-DEGRADING ENZYME-RELATED"/>
    <property type="match status" value="1"/>
</dbReference>
<name>A0ABU9TMS4_9GAMM</name>
<accession>A0ABU9TMS4</accession>
<protein>
    <recommendedName>
        <fullName evidence="5">Protease 3</fullName>
        <ecNumber evidence="4">3.4.24.55</ecNumber>
    </recommendedName>
    <alternativeName>
        <fullName evidence="13">Pitrilysin</fullName>
    </alternativeName>
    <alternativeName>
        <fullName evidence="12">Protease III</fullName>
    </alternativeName>
    <alternativeName>
        <fullName evidence="11">Protease pi</fullName>
    </alternativeName>
</protein>
<dbReference type="Pfam" id="PF16187">
    <property type="entry name" value="Peptidase_M16_M"/>
    <property type="match status" value="1"/>
</dbReference>
<comment type="similarity">
    <text evidence="3 14">Belongs to the peptidase M16 family.</text>
</comment>
<comment type="function">
    <text evidence="2">Endopeptidase that degrades small peptides of less than 7 kDa, such as glucagon and insulin.</text>
</comment>
<dbReference type="PROSITE" id="PS00143">
    <property type="entry name" value="INSULINASE"/>
    <property type="match status" value="1"/>
</dbReference>
<feature type="domain" description="Peptidase M16 N-terminal" evidence="15">
    <location>
        <begin position="51"/>
        <end position="172"/>
    </location>
</feature>
<dbReference type="InterPro" id="IPR001431">
    <property type="entry name" value="Pept_M16_Zn_BS"/>
</dbReference>
<dbReference type="EC" id="3.4.24.55" evidence="4"/>
<keyword evidence="9" id="KW-0862">Zinc</keyword>
<dbReference type="RefSeq" id="WP_342853462.1">
    <property type="nucleotide sequence ID" value="NZ_JBBMRA010000001.1"/>
</dbReference>
<dbReference type="Pfam" id="PF00675">
    <property type="entry name" value="Peptidase_M16"/>
    <property type="match status" value="1"/>
</dbReference>
<proteinExistence type="inferred from homology"/>
<evidence type="ECO:0000256" key="9">
    <source>
        <dbReference type="ARBA" id="ARBA00022833"/>
    </source>
</evidence>
<evidence type="ECO:0000256" key="14">
    <source>
        <dbReference type="RuleBase" id="RU004447"/>
    </source>
</evidence>
<dbReference type="InterPro" id="IPR054734">
    <property type="entry name" value="PqqF-like_C_4"/>
</dbReference>
<dbReference type="Pfam" id="PF22456">
    <property type="entry name" value="PqqF-like_C_4"/>
    <property type="match status" value="1"/>
</dbReference>
<evidence type="ECO:0000256" key="11">
    <source>
        <dbReference type="ARBA" id="ARBA00029597"/>
    </source>
</evidence>
<dbReference type="InterPro" id="IPR032632">
    <property type="entry name" value="Peptidase_M16_M"/>
</dbReference>
<feature type="domain" description="Peptidase M16 C-terminal" evidence="16">
    <location>
        <begin position="212"/>
        <end position="390"/>
    </location>
</feature>